<feature type="compositionally biased region" description="Polar residues" evidence="1">
    <location>
        <begin position="81"/>
        <end position="91"/>
    </location>
</feature>
<evidence type="ECO:0000256" key="1">
    <source>
        <dbReference type="SAM" id="MobiDB-lite"/>
    </source>
</evidence>
<feature type="compositionally biased region" description="Low complexity" evidence="1">
    <location>
        <begin position="92"/>
        <end position="102"/>
    </location>
</feature>
<evidence type="ECO:0008006" key="4">
    <source>
        <dbReference type="Google" id="ProtNLM"/>
    </source>
</evidence>
<protein>
    <recommendedName>
        <fullName evidence="4">MinD-like ATPase involved in chromosome partitioning or flagellar assembly</fullName>
    </recommendedName>
</protein>
<evidence type="ECO:0000313" key="3">
    <source>
        <dbReference type="Proteomes" id="UP001589587"/>
    </source>
</evidence>
<dbReference type="Gene3D" id="3.40.50.300">
    <property type="entry name" value="P-loop containing nucleotide triphosphate hydrolases"/>
    <property type="match status" value="1"/>
</dbReference>
<dbReference type="SUPFAM" id="SSF52540">
    <property type="entry name" value="P-loop containing nucleoside triphosphate hydrolases"/>
    <property type="match status" value="1"/>
</dbReference>
<feature type="compositionally biased region" description="Pro residues" evidence="1">
    <location>
        <begin position="131"/>
        <end position="148"/>
    </location>
</feature>
<feature type="compositionally biased region" description="Polar residues" evidence="1">
    <location>
        <begin position="155"/>
        <end position="167"/>
    </location>
</feature>
<gene>
    <name evidence="2" type="ORF">ACFFQ6_37160</name>
</gene>
<dbReference type="RefSeq" id="WP_378377494.1">
    <property type="nucleotide sequence ID" value="NZ_JBHMAS010000108.1"/>
</dbReference>
<name>A0ABV5XS82_9NOCA</name>
<feature type="compositionally biased region" description="Polar residues" evidence="1">
    <location>
        <begin position="180"/>
        <end position="191"/>
    </location>
</feature>
<feature type="region of interest" description="Disordered" evidence="1">
    <location>
        <begin position="15"/>
        <end position="222"/>
    </location>
</feature>
<organism evidence="2 3">
    <name type="scientific">Rhodococcus baikonurensis</name>
    <dbReference type="NCBI Taxonomy" id="172041"/>
    <lineage>
        <taxon>Bacteria</taxon>
        <taxon>Bacillati</taxon>
        <taxon>Actinomycetota</taxon>
        <taxon>Actinomycetes</taxon>
        <taxon>Mycobacteriales</taxon>
        <taxon>Nocardiaceae</taxon>
        <taxon>Rhodococcus</taxon>
        <taxon>Rhodococcus erythropolis group</taxon>
    </lineage>
</organism>
<dbReference type="InterPro" id="IPR050625">
    <property type="entry name" value="ParA/MinD_ATPase"/>
</dbReference>
<sequence length="599" mass="64186">MATFESNDDIAELEAMRAALVAGTPHTPAPPPPVAPQQTRAPEIAQQPVEVGLPDVDDFAEEQPTSPRAEPDMPPAEPRPSFTNMRPRSSGQPSHAPPAQQFSPPPEPPAASTEIPVDTDAWTPISSIPPIAAPPIAHPPVAHPPVADPPVEQSFGEQSYVEQSFGEQSYVEPPRVRQSYVAQSYAEQSPPVQRRAAHSPVTQPPISPPPVAQPPISQAPVAQPPISQAPVAVAQAPVAQPPVTQPSITAEQLQALLAENPGLLAQIGATTTARADATRATPAAAAPANAVAEPEVDTALASADLAKEGWRAWLVKLGLPVRKGATERFNDLMDYAHEVIRRDLGKPIVIGVTSYRGSCGKTSATVVFSRLLAEIRDESVIALDTDLHGTLLSRAFGVNESGGDRQIMMTLSSVLRGGGAEISGKVWDGGDGFVFVPGSRTNKANTVTPNDYYAILDAARQAYRFVFVDMSALMDSELFNTVLHSLDGLVMMAPTVEDGVQTLYETQSDLHQRGVGNLNNHRITVLNNTNPARTVVDTAEFARGLKHRDKRDVVEIRYDKHLSQSTVIDIAHLSQPTTTDFTLALATLIDTFDDRETRE</sequence>
<comment type="caution">
    <text evidence="2">The sequence shown here is derived from an EMBL/GenBank/DDBJ whole genome shotgun (WGS) entry which is preliminary data.</text>
</comment>
<dbReference type="InterPro" id="IPR027417">
    <property type="entry name" value="P-loop_NTPase"/>
</dbReference>
<dbReference type="PANTHER" id="PTHR43384">
    <property type="entry name" value="SEPTUM SITE-DETERMINING PROTEIN MIND HOMOLOG, CHLOROPLASTIC-RELATED"/>
    <property type="match status" value="1"/>
</dbReference>
<keyword evidence="3" id="KW-1185">Reference proteome</keyword>
<evidence type="ECO:0000313" key="2">
    <source>
        <dbReference type="EMBL" id="MFB9785335.1"/>
    </source>
</evidence>
<reference evidence="2 3" key="1">
    <citation type="submission" date="2024-09" db="EMBL/GenBank/DDBJ databases">
        <authorList>
            <person name="Sun Q."/>
            <person name="Mori K."/>
        </authorList>
    </citation>
    <scope>NUCLEOTIDE SEQUENCE [LARGE SCALE GENOMIC DNA]</scope>
    <source>
        <strain evidence="2 3">JCM 11411</strain>
    </source>
</reference>
<accession>A0ABV5XS82</accession>
<feature type="compositionally biased region" description="Pro residues" evidence="1">
    <location>
        <begin position="202"/>
        <end position="213"/>
    </location>
</feature>
<dbReference type="PANTHER" id="PTHR43384:SF14">
    <property type="entry name" value="ESX-1 SECRETION-ASSOCIATED PROTEIN ESPI"/>
    <property type="match status" value="1"/>
</dbReference>
<proteinExistence type="predicted"/>
<dbReference type="Proteomes" id="UP001589587">
    <property type="component" value="Unassembled WGS sequence"/>
</dbReference>
<dbReference type="EMBL" id="JBHMAS010000108">
    <property type="protein sequence ID" value="MFB9785335.1"/>
    <property type="molecule type" value="Genomic_DNA"/>
</dbReference>